<dbReference type="STRING" id="27334.A0A0A2JHL5"/>
<reference evidence="2 3" key="1">
    <citation type="journal article" date="2015" name="Mol. Plant Microbe Interact.">
        <title>Genome, transcriptome, and functional analyses of Penicillium expansum provide new insights into secondary metabolism and pathogenicity.</title>
        <authorList>
            <person name="Ballester A.R."/>
            <person name="Marcet-Houben M."/>
            <person name="Levin E."/>
            <person name="Sela N."/>
            <person name="Selma-Lazaro C."/>
            <person name="Carmona L."/>
            <person name="Wisniewski M."/>
            <person name="Droby S."/>
            <person name="Gonzalez-Candelas L."/>
            <person name="Gabaldon T."/>
        </authorList>
    </citation>
    <scope>NUCLEOTIDE SEQUENCE [LARGE SCALE GENOMIC DNA]</scope>
    <source>
        <strain evidence="2 3">MD-8</strain>
    </source>
</reference>
<dbReference type="EMBL" id="JQFZ01000212">
    <property type="protein sequence ID" value="KGO54869.1"/>
    <property type="molecule type" value="Genomic_DNA"/>
</dbReference>
<comment type="caution">
    <text evidence="2">The sequence shown here is derived from an EMBL/GenBank/DDBJ whole genome shotgun (WGS) entry which is preliminary data.</text>
</comment>
<dbReference type="RefSeq" id="XP_016597166.1">
    <property type="nucleotide sequence ID" value="XM_016746170.1"/>
</dbReference>
<evidence type="ECO:0000313" key="3">
    <source>
        <dbReference type="Proteomes" id="UP000030143"/>
    </source>
</evidence>
<organism evidence="2 3">
    <name type="scientific">Penicillium expansum</name>
    <name type="common">Blue mold rot fungus</name>
    <dbReference type="NCBI Taxonomy" id="27334"/>
    <lineage>
        <taxon>Eukaryota</taxon>
        <taxon>Fungi</taxon>
        <taxon>Dikarya</taxon>
        <taxon>Ascomycota</taxon>
        <taxon>Pezizomycotina</taxon>
        <taxon>Eurotiomycetes</taxon>
        <taxon>Eurotiomycetidae</taxon>
        <taxon>Eurotiales</taxon>
        <taxon>Aspergillaceae</taxon>
        <taxon>Penicillium</taxon>
    </lineage>
</organism>
<evidence type="ECO:0000313" key="2">
    <source>
        <dbReference type="EMBL" id="KGO54869.1"/>
    </source>
</evidence>
<dbReference type="Proteomes" id="UP000030143">
    <property type="component" value="Unassembled WGS sequence"/>
</dbReference>
<sequence>MVDKGDEATESESSSPQNLQQWNAYEDLTGSSVSSFRSQYSAEINEPTNWYGMPAPPPESARDTSAKVTKLIQEVLSTYEDVLAKRYRIREMRHMLRQKRDQEDDVRVVLQSKLNLITTENVYEDLAAINQTINDLQVATASCFIFENDYYRQEDELAQVEYDYNRRLETLQAILKYEGHLLAQIEPIISDTESSSSDYTSEYGDQMVPQVADYLSMVGEVRILTERLSELETYYQVLVDQRELRERVGIPLDSGALNFLLRYPDKKSKIETELELARHNVEAHPEHVYRSAQIAQEEDKEDEVIQHFMPKKPEDQTYNDPLHFSEFEDSSPFFASAHSQPVNKGTFVNRWLLHRLQHSRVEIMRFKSAPELVDLDRKGWGSEDISKMAMMLWFQDGAASMEHIMSRSAG</sequence>
<gene>
    <name evidence="2" type="ORF">PEX2_089000</name>
</gene>
<proteinExistence type="predicted"/>
<dbReference type="VEuPathDB" id="FungiDB:PEXP_044840"/>
<name>A0A0A2JHL5_PENEN</name>
<dbReference type="GeneID" id="27681590"/>
<feature type="region of interest" description="Disordered" evidence="1">
    <location>
        <begin position="1"/>
        <end position="24"/>
    </location>
</feature>
<protein>
    <submittedName>
        <fullName evidence="2">Uncharacterized protein</fullName>
    </submittedName>
</protein>
<evidence type="ECO:0000256" key="1">
    <source>
        <dbReference type="SAM" id="MobiDB-lite"/>
    </source>
</evidence>
<feature type="compositionally biased region" description="Polar residues" evidence="1">
    <location>
        <begin position="11"/>
        <end position="24"/>
    </location>
</feature>
<dbReference type="AlphaFoldDB" id="A0A0A2JHL5"/>
<keyword evidence="3" id="KW-1185">Reference proteome</keyword>
<accession>A0A0A2JHL5</accession>
<dbReference type="HOGENOM" id="CLU_547578_0_0_1"/>